<feature type="binding site" description="axial binding residue" evidence="5">
    <location>
        <position position="534"/>
    </location>
    <ligand>
        <name>heme b</name>
        <dbReference type="ChEBI" id="CHEBI:60344"/>
    </ligand>
    <ligandPart>
        <name>Fe</name>
        <dbReference type="ChEBI" id="CHEBI:18248"/>
    </ligandPart>
</feature>
<evidence type="ECO:0000256" key="7">
    <source>
        <dbReference type="SAM" id="SignalP"/>
    </source>
</evidence>
<keyword evidence="3" id="KW-0575">Peroxidase</keyword>
<keyword evidence="3" id="KW-0560">Oxidoreductase</keyword>
<keyword evidence="5" id="KW-0349">Heme</keyword>
<feature type="region of interest" description="Disordered" evidence="6">
    <location>
        <begin position="98"/>
        <end position="130"/>
    </location>
</feature>
<proteinExistence type="predicted"/>
<dbReference type="PROSITE" id="PS50292">
    <property type="entry name" value="PEROXIDASE_3"/>
    <property type="match status" value="1"/>
</dbReference>
<dbReference type="Gene3D" id="1.10.640.10">
    <property type="entry name" value="Haem peroxidase domain superfamily, animal type"/>
    <property type="match status" value="1"/>
</dbReference>
<dbReference type="Proteomes" id="UP000183832">
    <property type="component" value="Unassembled WGS sequence"/>
</dbReference>
<accession>A0A1J1J5N1</accession>
<dbReference type="Pfam" id="PF03098">
    <property type="entry name" value="An_peroxidase"/>
    <property type="match status" value="1"/>
</dbReference>
<dbReference type="GO" id="GO:0046872">
    <property type="term" value="F:metal ion binding"/>
    <property type="evidence" value="ECO:0007669"/>
    <property type="project" value="UniProtKB-KW"/>
</dbReference>
<gene>
    <name evidence="8" type="primary">similar to Chorion peroxidase</name>
    <name evidence="8" type="ORF">CLUMA_CG020666</name>
</gene>
<dbReference type="AlphaFoldDB" id="A0A1J1J5N1"/>
<keyword evidence="2" id="KW-0964">Secreted</keyword>
<keyword evidence="5" id="KW-0479">Metal-binding</keyword>
<evidence type="ECO:0000256" key="5">
    <source>
        <dbReference type="PIRSR" id="PIRSR619791-2"/>
    </source>
</evidence>
<feature type="signal peptide" evidence="7">
    <location>
        <begin position="1"/>
        <end position="19"/>
    </location>
</feature>
<evidence type="ECO:0000313" key="9">
    <source>
        <dbReference type="Proteomes" id="UP000183832"/>
    </source>
</evidence>
<keyword evidence="4" id="KW-0325">Glycoprotein</keyword>
<sequence>MKLLLIAICLSVLAFVSHADERQNSFHQNVQNLLKSRQQHGLQYHHSASDLNEHYKYPSQAEPGAANSLPNSRDRWIGVKMSAKLYGPGKKHIRLLGENQQQNNKGNEINKESYPGSESTETISNSRKSPTCSCTKFLSIFNDARTITSMRRVNERNLQASGFIMQDDDIGYTEPGANLINSGAENRNAETITTVAGLLRDREDIDVNSILNYAKCLHCRNLTLTSHSKYRSIDGFGNNLKNPFWGTSGTPFSRFGAKAYEDGIHSIRKSVMGNDLPSPRKIVTKVLLQAQKANPPTQTPNTLINMLVLYLTHDMAFQAPIEGSYDNENIRCCSNRNKNVLAPEFSHSACLPVTVPENDPFYRKANVKCLNMVRAQQSSSPCTLQNGEILNKATSYIDHSIVYGSEDLDTRKIRTFSSGKLRIPSNKVLPTDRFGNYLQSSLRLAVAPIGAVWPSIFARNHNKLAEGLAAVNPQWDDETLFQEARRINIAIFHSGIFSGRIIETIFKKRINETYKENFDASTSLEFSTAYRIGHFYLQPEMLLIDETGTTEKVPHSETLGRLDLVENYFEATVRGLLQQPVNYLNYSEEIFNRFAKNKDGMGLDLLSIDIQRGRDHGLPTFLDARRKSGFKADFKTFDDLTEIFPQHNVELLKSVYEDVEDIDLYVGAMLETFSSLDEVLVGETLGYVIGHQYQRSVGGDVYFYTHKVNPHPFTDSQIHAIDSFTFNHLICQNTNVEFVPKNWLIVESPTNPRVACRDYTRFDFQPFAMT</sequence>
<dbReference type="GO" id="GO:0005576">
    <property type="term" value="C:extracellular region"/>
    <property type="evidence" value="ECO:0007669"/>
    <property type="project" value="UniProtKB-SubCell"/>
</dbReference>
<dbReference type="GO" id="GO:0020037">
    <property type="term" value="F:heme binding"/>
    <property type="evidence" value="ECO:0007669"/>
    <property type="project" value="InterPro"/>
</dbReference>
<dbReference type="EMBL" id="CVRI01000073">
    <property type="protein sequence ID" value="CRL07712.1"/>
    <property type="molecule type" value="Genomic_DNA"/>
</dbReference>
<protein>
    <submittedName>
        <fullName evidence="8">CLUMA_CG020666, isoform A</fullName>
    </submittedName>
</protein>
<evidence type="ECO:0000256" key="2">
    <source>
        <dbReference type="ARBA" id="ARBA00022525"/>
    </source>
</evidence>
<feature type="chain" id="PRO_5013108535" evidence="7">
    <location>
        <begin position="20"/>
        <end position="770"/>
    </location>
</feature>
<dbReference type="InterPro" id="IPR010255">
    <property type="entry name" value="Haem_peroxidase_sf"/>
</dbReference>
<keyword evidence="9" id="KW-1185">Reference proteome</keyword>
<dbReference type="PANTHER" id="PTHR11475:SF4">
    <property type="entry name" value="CHORION PEROXIDASE"/>
    <property type="match status" value="1"/>
</dbReference>
<evidence type="ECO:0000256" key="1">
    <source>
        <dbReference type="ARBA" id="ARBA00004613"/>
    </source>
</evidence>
<dbReference type="InterPro" id="IPR037120">
    <property type="entry name" value="Haem_peroxidase_sf_animal"/>
</dbReference>
<dbReference type="SUPFAM" id="SSF48113">
    <property type="entry name" value="Heme-dependent peroxidases"/>
    <property type="match status" value="1"/>
</dbReference>
<dbReference type="InterPro" id="IPR019791">
    <property type="entry name" value="Haem_peroxidase_animal"/>
</dbReference>
<evidence type="ECO:0000313" key="8">
    <source>
        <dbReference type="EMBL" id="CRL07712.1"/>
    </source>
</evidence>
<reference evidence="8 9" key="1">
    <citation type="submission" date="2015-04" db="EMBL/GenBank/DDBJ databases">
        <authorList>
            <person name="Syromyatnikov M.Y."/>
            <person name="Popov V.N."/>
        </authorList>
    </citation>
    <scope>NUCLEOTIDE SEQUENCE [LARGE SCALE GENOMIC DNA]</scope>
</reference>
<evidence type="ECO:0000256" key="3">
    <source>
        <dbReference type="ARBA" id="ARBA00022559"/>
    </source>
</evidence>
<dbReference type="PRINTS" id="PR00457">
    <property type="entry name" value="ANPEROXIDASE"/>
</dbReference>
<dbReference type="OrthoDB" id="823504at2759"/>
<keyword evidence="7" id="KW-0732">Signal</keyword>
<keyword evidence="5" id="KW-0408">Iron</keyword>
<evidence type="ECO:0000256" key="6">
    <source>
        <dbReference type="SAM" id="MobiDB-lite"/>
    </source>
</evidence>
<organism evidence="8 9">
    <name type="scientific">Clunio marinus</name>
    <dbReference type="NCBI Taxonomy" id="568069"/>
    <lineage>
        <taxon>Eukaryota</taxon>
        <taxon>Metazoa</taxon>
        <taxon>Ecdysozoa</taxon>
        <taxon>Arthropoda</taxon>
        <taxon>Hexapoda</taxon>
        <taxon>Insecta</taxon>
        <taxon>Pterygota</taxon>
        <taxon>Neoptera</taxon>
        <taxon>Endopterygota</taxon>
        <taxon>Diptera</taxon>
        <taxon>Nematocera</taxon>
        <taxon>Chironomoidea</taxon>
        <taxon>Chironomidae</taxon>
        <taxon>Clunio</taxon>
    </lineage>
</organism>
<feature type="compositionally biased region" description="Low complexity" evidence="6">
    <location>
        <begin position="98"/>
        <end position="107"/>
    </location>
</feature>
<feature type="compositionally biased region" description="Polar residues" evidence="6">
    <location>
        <begin position="116"/>
        <end position="130"/>
    </location>
</feature>
<dbReference type="PANTHER" id="PTHR11475">
    <property type="entry name" value="OXIDASE/PEROXIDASE"/>
    <property type="match status" value="1"/>
</dbReference>
<dbReference type="GO" id="GO:0004601">
    <property type="term" value="F:peroxidase activity"/>
    <property type="evidence" value="ECO:0007669"/>
    <property type="project" value="UniProtKB-KW"/>
</dbReference>
<dbReference type="GO" id="GO:0006979">
    <property type="term" value="P:response to oxidative stress"/>
    <property type="evidence" value="ECO:0007669"/>
    <property type="project" value="InterPro"/>
</dbReference>
<evidence type="ECO:0000256" key="4">
    <source>
        <dbReference type="ARBA" id="ARBA00023180"/>
    </source>
</evidence>
<name>A0A1J1J5N1_9DIPT</name>
<comment type="subcellular location">
    <subcellularLocation>
        <location evidence="1">Secreted</location>
    </subcellularLocation>
</comment>